<proteinExistence type="predicted"/>
<dbReference type="EMBL" id="NJIH01000008">
    <property type="protein sequence ID" value="OWT58221.1"/>
    <property type="molecule type" value="Genomic_DNA"/>
</dbReference>
<feature type="compositionally biased region" description="Low complexity" evidence="1">
    <location>
        <begin position="182"/>
        <end position="197"/>
    </location>
</feature>
<dbReference type="InterPro" id="IPR011723">
    <property type="entry name" value="Znf/thioredoxin_put"/>
</dbReference>
<accession>A0A225MF64</accession>
<dbReference type="OrthoDB" id="5294582at2"/>
<protein>
    <recommendedName>
        <fullName evidence="5">Zinc finger/thioredoxin putative domain-containing protein</fullName>
    </recommendedName>
</protein>
<keyword evidence="2" id="KW-0812">Transmembrane</keyword>
<gene>
    <name evidence="3" type="ORF">CEY11_14580</name>
</gene>
<evidence type="ECO:0000313" key="4">
    <source>
        <dbReference type="Proteomes" id="UP000214603"/>
    </source>
</evidence>
<keyword evidence="4" id="KW-1185">Reference proteome</keyword>
<organism evidence="3 4">
    <name type="scientific">Candidimonas nitroreducens</name>
    <dbReference type="NCBI Taxonomy" id="683354"/>
    <lineage>
        <taxon>Bacteria</taxon>
        <taxon>Pseudomonadati</taxon>
        <taxon>Pseudomonadota</taxon>
        <taxon>Betaproteobacteria</taxon>
        <taxon>Burkholderiales</taxon>
        <taxon>Alcaligenaceae</taxon>
        <taxon>Candidimonas</taxon>
    </lineage>
</organism>
<dbReference type="Proteomes" id="UP000214603">
    <property type="component" value="Unassembled WGS sequence"/>
</dbReference>
<dbReference type="AlphaFoldDB" id="A0A225MF64"/>
<comment type="caution">
    <text evidence="3">The sequence shown here is derived from an EMBL/GenBank/DDBJ whole genome shotgun (WGS) entry which is preliminary data.</text>
</comment>
<evidence type="ECO:0008006" key="5">
    <source>
        <dbReference type="Google" id="ProtNLM"/>
    </source>
</evidence>
<dbReference type="NCBIfam" id="TIGR02098">
    <property type="entry name" value="MJ0042_CXXC"/>
    <property type="match status" value="1"/>
</dbReference>
<keyword evidence="2" id="KW-1133">Transmembrane helix</keyword>
<dbReference type="Pfam" id="PF11906">
    <property type="entry name" value="DUF3426"/>
    <property type="match status" value="1"/>
</dbReference>
<name>A0A225MF64_9BURK</name>
<feature type="region of interest" description="Disordered" evidence="1">
    <location>
        <begin position="48"/>
        <end position="209"/>
    </location>
</feature>
<feature type="compositionally biased region" description="Low complexity" evidence="1">
    <location>
        <begin position="48"/>
        <end position="64"/>
    </location>
</feature>
<evidence type="ECO:0000256" key="2">
    <source>
        <dbReference type="SAM" id="Phobius"/>
    </source>
</evidence>
<keyword evidence="2" id="KW-0472">Membrane</keyword>
<reference evidence="4" key="1">
    <citation type="submission" date="2017-06" db="EMBL/GenBank/DDBJ databases">
        <title>Herbaspirillum phytohormonus sp. nov., isolated from the root nodule of Robinia pseudoacacia in lead-zinc mine.</title>
        <authorList>
            <person name="Fan M."/>
            <person name="Lin Y."/>
        </authorList>
    </citation>
    <scope>NUCLEOTIDE SEQUENCE [LARGE SCALE GENOMIC DNA]</scope>
    <source>
        <strain evidence="4">SC-089</strain>
    </source>
</reference>
<feature type="compositionally biased region" description="Low complexity" evidence="1">
    <location>
        <begin position="103"/>
        <end position="116"/>
    </location>
</feature>
<sequence>MELSTQCPRCGTVFPATLEQLQLRKGYIRCINCAHIFDGYESVVSGDPAAGAAAPAPASTVARPAAPPRAEPPEPATEPVHSWTTMRPAVPAPAQAPSPTPTAPAAAATASAAAPQPGQPIPSVLRQRTGSRGDGAAWRKPESAPDQSFSLHIPDEDDFAEGPRFTLSSARLPARQRSEPSLDGGPDAGAADTDAGQQDGGALDGPAAARAAVYAEPGRAQESRSTIYVEPRRGDADEPLPEFLETRGRRWRSALRMFWGVLTLLALVVLLAQFVYVYRGQIADHSPELRPMLQRACVALKCEVPYARRILLISITNSSLRSVPAGGTSAGGKSAAGNNDSSRMLLQLTLRNDDERAQEWPTLTLDLVDFSGSVVSKKNLAPENYLPAELRGAPFAPHSEVALAVPLTVTGYHVNGYQLGKFFP</sequence>
<evidence type="ECO:0000313" key="3">
    <source>
        <dbReference type="EMBL" id="OWT58221.1"/>
    </source>
</evidence>
<dbReference type="RefSeq" id="WP_088604132.1">
    <property type="nucleotide sequence ID" value="NZ_NJIH01000008.1"/>
</dbReference>
<feature type="transmembrane region" description="Helical" evidence="2">
    <location>
        <begin position="257"/>
        <end position="278"/>
    </location>
</feature>
<dbReference type="InterPro" id="IPR021834">
    <property type="entry name" value="DUF3426"/>
</dbReference>
<feature type="compositionally biased region" description="Pro residues" evidence="1">
    <location>
        <begin position="65"/>
        <end position="76"/>
    </location>
</feature>
<evidence type="ECO:0000256" key="1">
    <source>
        <dbReference type="SAM" id="MobiDB-lite"/>
    </source>
</evidence>
<feature type="compositionally biased region" description="Pro residues" evidence="1">
    <location>
        <begin position="90"/>
        <end position="102"/>
    </location>
</feature>